<comment type="caution">
    <text evidence="2">The sequence shown here is derived from an EMBL/GenBank/DDBJ whole genome shotgun (WGS) entry which is preliminary data.</text>
</comment>
<proteinExistence type="predicted"/>
<organism evidence="2 3">
    <name type="scientific">[Mycobacterium] manitobense</name>
    <dbReference type="NCBI Taxonomy" id="190147"/>
    <lineage>
        <taxon>Bacteria</taxon>
        <taxon>Bacillati</taxon>
        <taxon>Actinomycetota</taxon>
        <taxon>Actinomycetes</taxon>
        <taxon>Mycobacteriales</taxon>
        <taxon>Mycobacteriaceae</taxon>
        <taxon>Mycolicibacterium</taxon>
    </lineage>
</organism>
<feature type="transmembrane region" description="Helical" evidence="1">
    <location>
        <begin position="20"/>
        <end position="44"/>
    </location>
</feature>
<dbReference type="AlphaFoldDB" id="A0A9X2YSU7"/>
<keyword evidence="3" id="KW-1185">Reference proteome</keyword>
<gene>
    <name evidence="2" type="ORF">H7I41_22140</name>
</gene>
<keyword evidence="1" id="KW-0812">Transmembrane</keyword>
<keyword evidence="1" id="KW-1133">Transmembrane helix</keyword>
<dbReference type="RefSeq" id="WP_264014795.1">
    <property type="nucleotide sequence ID" value="NZ_JACKSJ010000190.1"/>
</dbReference>
<dbReference type="EMBL" id="JACKSJ010000190">
    <property type="protein sequence ID" value="MCV7172624.1"/>
    <property type="molecule type" value="Genomic_DNA"/>
</dbReference>
<reference evidence="2" key="1">
    <citation type="submission" date="2020-07" db="EMBL/GenBank/DDBJ databases">
        <authorList>
            <person name="Pettersson B.M.F."/>
            <person name="Behra P.R.K."/>
            <person name="Ramesh M."/>
            <person name="Das S."/>
            <person name="Dasgupta S."/>
            <person name="Kirsebom L.A."/>
        </authorList>
    </citation>
    <scope>NUCLEOTIDE SEQUENCE</scope>
    <source>
        <strain evidence="2">DSM 44615</strain>
    </source>
</reference>
<keyword evidence="1" id="KW-0472">Membrane</keyword>
<sequence>MTDPTTAAAASRTSTPSEALSTWALFLSMIAIVGFAMSIGAFGLDRIGLSFGAGLLSLTSFVASMFFFHADAEDPADS</sequence>
<reference evidence="2" key="2">
    <citation type="journal article" date="2022" name="BMC Genomics">
        <title>Comparative genome analysis of mycobacteria focusing on tRNA and non-coding RNA.</title>
        <authorList>
            <person name="Behra P.R.K."/>
            <person name="Pettersson B.M.F."/>
            <person name="Ramesh M."/>
            <person name="Das S."/>
            <person name="Dasgupta S."/>
            <person name="Kirsebom L.A."/>
        </authorList>
    </citation>
    <scope>NUCLEOTIDE SEQUENCE</scope>
    <source>
        <strain evidence="2">DSM 44615</strain>
    </source>
</reference>
<dbReference type="Proteomes" id="UP001140293">
    <property type="component" value="Unassembled WGS sequence"/>
</dbReference>
<feature type="transmembrane region" description="Helical" evidence="1">
    <location>
        <begin position="51"/>
        <end position="70"/>
    </location>
</feature>
<name>A0A9X2YSU7_9MYCO</name>
<accession>A0A9X2YSU7</accession>
<evidence type="ECO:0000256" key="1">
    <source>
        <dbReference type="SAM" id="Phobius"/>
    </source>
</evidence>
<protein>
    <submittedName>
        <fullName evidence="2">Uncharacterized protein</fullName>
    </submittedName>
</protein>
<evidence type="ECO:0000313" key="3">
    <source>
        <dbReference type="Proteomes" id="UP001140293"/>
    </source>
</evidence>
<evidence type="ECO:0000313" key="2">
    <source>
        <dbReference type="EMBL" id="MCV7172624.1"/>
    </source>
</evidence>